<organism evidence="10 11">
    <name type="scientific">Dorcoceras hygrometricum</name>
    <dbReference type="NCBI Taxonomy" id="472368"/>
    <lineage>
        <taxon>Eukaryota</taxon>
        <taxon>Viridiplantae</taxon>
        <taxon>Streptophyta</taxon>
        <taxon>Embryophyta</taxon>
        <taxon>Tracheophyta</taxon>
        <taxon>Spermatophyta</taxon>
        <taxon>Magnoliopsida</taxon>
        <taxon>eudicotyledons</taxon>
        <taxon>Gunneridae</taxon>
        <taxon>Pentapetalae</taxon>
        <taxon>asterids</taxon>
        <taxon>lamiids</taxon>
        <taxon>Lamiales</taxon>
        <taxon>Gesneriaceae</taxon>
        <taxon>Didymocarpoideae</taxon>
        <taxon>Trichosporeae</taxon>
        <taxon>Loxocarpinae</taxon>
        <taxon>Dorcoceras</taxon>
    </lineage>
</organism>
<dbReference type="AlphaFoldDB" id="A0A2Z7B4P4"/>
<keyword evidence="4" id="KW-0735">Signal-anchor</keyword>
<dbReference type="InterPro" id="IPR026057">
    <property type="entry name" value="TBL_C"/>
</dbReference>
<evidence type="ECO:0000259" key="8">
    <source>
        <dbReference type="Pfam" id="PF13839"/>
    </source>
</evidence>
<dbReference type="GO" id="GO:0016020">
    <property type="term" value="C:membrane"/>
    <property type="evidence" value="ECO:0007669"/>
    <property type="project" value="UniProtKB-SubCell"/>
</dbReference>
<dbReference type="PANTHER" id="PTHR32285">
    <property type="entry name" value="PROTEIN TRICHOME BIREFRINGENCE-LIKE 9-RELATED"/>
    <property type="match status" value="1"/>
</dbReference>
<dbReference type="InterPro" id="IPR025846">
    <property type="entry name" value="TBL_N"/>
</dbReference>
<feature type="domain" description="Trichome birefringence-like N-terminal" evidence="9">
    <location>
        <begin position="27"/>
        <end position="79"/>
    </location>
</feature>
<evidence type="ECO:0000256" key="4">
    <source>
        <dbReference type="ARBA" id="ARBA00022968"/>
    </source>
</evidence>
<dbReference type="Pfam" id="PF13839">
    <property type="entry name" value="PC-Esterase"/>
    <property type="match status" value="1"/>
</dbReference>
<evidence type="ECO:0000259" key="9">
    <source>
        <dbReference type="Pfam" id="PF14416"/>
    </source>
</evidence>
<comment type="subcellular location">
    <subcellularLocation>
        <location evidence="1">Membrane</location>
        <topology evidence="1">Single-pass membrane protein</topology>
    </subcellularLocation>
</comment>
<dbReference type="GO" id="GO:0005794">
    <property type="term" value="C:Golgi apparatus"/>
    <property type="evidence" value="ECO:0007669"/>
    <property type="project" value="TreeGrafter"/>
</dbReference>
<dbReference type="PANTHER" id="PTHR32285:SF57">
    <property type="entry name" value="XYLOGLUCAN O-ACETYLTRANSFERASE 1"/>
    <property type="match status" value="1"/>
</dbReference>
<accession>A0A2Z7B4P4</accession>
<gene>
    <name evidence="10" type="ORF">F511_12154</name>
</gene>
<feature type="chain" id="PRO_5016388982" evidence="7">
    <location>
        <begin position="20"/>
        <end position="380"/>
    </location>
</feature>
<evidence type="ECO:0000313" key="11">
    <source>
        <dbReference type="Proteomes" id="UP000250235"/>
    </source>
</evidence>
<dbReference type="OrthoDB" id="630188at2759"/>
<comment type="similarity">
    <text evidence="2">Belongs to the PC-esterase family. TBL subfamily.</text>
</comment>
<sequence length="380" mass="43798">MLVVWIMSGLYCFHAEVLAKNGTIRTSCDYTNGKWVPNELDPLYNGTTCETIKYGQNCMLFGRPDKDYLHWKWEPRQCKLPRFDPKSFLKLLENKHIAFVGDSIARNQLESLLCMASTSAKPQLFYTDGEENKFRKWKFPDENISISIYWSPFLVKGVEKNTENNFNTLFLDSLDERWAADLDHIDMLVLSIGHWYLHPAVYYYGDSVLGCHYCKNYSQIEIYDVFGKALNTTFKEVIKKRKGLQTNPIHVFLVTFSPHHFEGEWDKFGACPKIRPFGESEVVLEGMNAEMRRTGLEEVKEAKLKAKEYGNNVIFEALDISKLTLLRPDGHPGPYMNPFPFANGVTAHVQNDCVHWCLPGAIDTWNEILLDMIKTRHNGG</sequence>
<feature type="domain" description="Trichome birefringence-like C-terminal" evidence="8">
    <location>
        <begin position="80"/>
        <end position="372"/>
    </location>
</feature>
<dbReference type="Proteomes" id="UP000250235">
    <property type="component" value="Unassembled WGS sequence"/>
</dbReference>
<keyword evidence="7" id="KW-0732">Signal</keyword>
<dbReference type="Pfam" id="PF14416">
    <property type="entry name" value="PMR5N"/>
    <property type="match status" value="1"/>
</dbReference>
<proteinExistence type="inferred from homology"/>
<dbReference type="EMBL" id="KV011224">
    <property type="protein sequence ID" value="KZV26482.1"/>
    <property type="molecule type" value="Genomic_DNA"/>
</dbReference>
<keyword evidence="11" id="KW-1185">Reference proteome</keyword>
<evidence type="ECO:0000256" key="5">
    <source>
        <dbReference type="ARBA" id="ARBA00022989"/>
    </source>
</evidence>
<evidence type="ECO:0000256" key="1">
    <source>
        <dbReference type="ARBA" id="ARBA00004167"/>
    </source>
</evidence>
<evidence type="ECO:0000256" key="6">
    <source>
        <dbReference type="ARBA" id="ARBA00023136"/>
    </source>
</evidence>
<name>A0A2Z7B4P4_9LAMI</name>
<reference evidence="10 11" key="1">
    <citation type="journal article" date="2015" name="Proc. Natl. Acad. Sci. U.S.A.">
        <title>The resurrection genome of Boea hygrometrica: A blueprint for survival of dehydration.</title>
        <authorList>
            <person name="Xiao L."/>
            <person name="Yang G."/>
            <person name="Zhang L."/>
            <person name="Yang X."/>
            <person name="Zhao S."/>
            <person name="Ji Z."/>
            <person name="Zhou Q."/>
            <person name="Hu M."/>
            <person name="Wang Y."/>
            <person name="Chen M."/>
            <person name="Xu Y."/>
            <person name="Jin H."/>
            <person name="Xiao X."/>
            <person name="Hu G."/>
            <person name="Bao F."/>
            <person name="Hu Y."/>
            <person name="Wan P."/>
            <person name="Li L."/>
            <person name="Deng X."/>
            <person name="Kuang T."/>
            <person name="Xiang C."/>
            <person name="Zhu J.K."/>
            <person name="Oliver M.J."/>
            <person name="He Y."/>
        </authorList>
    </citation>
    <scope>NUCLEOTIDE SEQUENCE [LARGE SCALE GENOMIC DNA]</scope>
    <source>
        <strain evidence="11">cv. XS01</strain>
    </source>
</reference>
<keyword evidence="5" id="KW-1133">Transmembrane helix</keyword>
<keyword evidence="6" id="KW-0472">Membrane</keyword>
<evidence type="ECO:0000256" key="3">
    <source>
        <dbReference type="ARBA" id="ARBA00022692"/>
    </source>
</evidence>
<keyword evidence="3" id="KW-0812">Transmembrane</keyword>
<dbReference type="GO" id="GO:0016413">
    <property type="term" value="F:O-acetyltransferase activity"/>
    <property type="evidence" value="ECO:0007669"/>
    <property type="project" value="InterPro"/>
</dbReference>
<protein>
    <submittedName>
        <fullName evidence="10">Protein ALTERED XYLOGLUCAN 4</fullName>
    </submittedName>
</protein>
<evidence type="ECO:0000256" key="7">
    <source>
        <dbReference type="SAM" id="SignalP"/>
    </source>
</evidence>
<feature type="signal peptide" evidence="7">
    <location>
        <begin position="1"/>
        <end position="19"/>
    </location>
</feature>
<dbReference type="InterPro" id="IPR029962">
    <property type="entry name" value="TBL"/>
</dbReference>
<evidence type="ECO:0000256" key="2">
    <source>
        <dbReference type="ARBA" id="ARBA00007727"/>
    </source>
</evidence>
<evidence type="ECO:0000313" key="10">
    <source>
        <dbReference type="EMBL" id="KZV26482.1"/>
    </source>
</evidence>